<protein>
    <submittedName>
        <fullName evidence="2">Antitoxin</fullName>
    </submittedName>
</protein>
<dbReference type="RefSeq" id="WP_054802727.1">
    <property type="nucleotide sequence ID" value="NZ_CP019445.1"/>
</dbReference>
<dbReference type="Proteomes" id="UP000187148">
    <property type="component" value="Chromosome"/>
</dbReference>
<feature type="compositionally biased region" description="Basic and acidic residues" evidence="1">
    <location>
        <begin position="64"/>
        <end position="73"/>
    </location>
</feature>
<evidence type="ECO:0000313" key="2">
    <source>
        <dbReference type="EMBL" id="APZ05047.1"/>
    </source>
</evidence>
<dbReference type="Gene3D" id="2.10.260.10">
    <property type="match status" value="1"/>
</dbReference>
<proteinExistence type="predicted"/>
<evidence type="ECO:0000313" key="3">
    <source>
        <dbReference type="Proteomes" id="UP000187148"/>
    </source>
</evidence>
<reference evidence="2 3" key="1">
    <citation type="submission" date="2017-01" db="EMBL/GenBank/DDBJ databases">
        <authorList>
            <person name="Cao J.-M."/>
        </authorList>
    </citation>
    <scope>NUCLEOTIDE SEQUENCE [LARGE SCALE GENOMIC DNA]</scope>
    <source>
        <strain evidence="2 3">888-76</strain>
    </source>
</reference>
<dbReference type="InterPro" id="IPR047976">
    <property type="entry name" value="Anti_VapB2-like"/>
</dbReference>
<feature type="region of interest" description="Disordered" evidence="1">
    <location>
        <begin position="53"/>
        <end position="73"/>
    </location>
</feature>
<accession>A0A807LCJ1</accession>
<organism evidence="2 3">
    <name type="scientific">Kosakonia cowanii JCM 10956 = DSM 18146</name>
    <dbReference type="NCBI Taxonomy" id="1300165"/>
    <lineage>
        <taxon>Bacteria</taxon>
        <taxon>Pseudomonadati</taxon>
        <taxon>Pseudomonadota</taxon>
        <taxon>Gammaproteobacteria</taxon>
        <taxon>Enterobacterales</taxon>
        <taxon>Enterobacteriaceae</taxon>
        <taxon>Kosakonia</taxon>
    </lineage>
</organism>
<keyword evidence="3" id="KW-1185">Reference proteome</keyword>
<sequence length="73" mass="8222">MVKTAVFKSNRRLTMHAPKAVTLPGDVKQVDIISVDNSRIIMPALDSWFDGERASSDFMPSREQPGEQDREAF</sequence>
<dbReference type="AlphaFoldDB" id="A0A807LCJ1"/>
<dbReference type="KEGG" id="kco:BWI95_08250"/>
<evidence type="ECO:0000256" key="1">
    <source>
        <dbReference type="SAM" id="MobiDB-lite"/>
    </source>
</evidence>
<name>A0A807LCJ1_9ENTR</name>
<gene>
    <name evidence="2" type="ORF">BWI95_08250</name>
</gene>
<dbReference type="EMBL" id="CP019445">
    <property type="protein sequence ID" value="APZ05047.1"/>
    <property type="molecule type" value="Genomic_DNA"/>
</dbReference>
<dbReference type="NCBIfam" id="NF040493">
    <property type="entry name" value="TA_anti_VapB"/>
    <property type="match status" value="1"/>
</dbReference>